<sequence>MQFIIFGKSLIVDGAIVYATLAAALREVEFNNATQVVPDTIVDIQQPLTAEFKPRVQSLLMLKYEKLETRNDSLLQEKTSNGLNSGIKYVKKSFLPTKDSPTDEIALLIGDPVSISKKYEDGWAFGINWKNNFSGIFPMSAIEE</sequence>
<gene>
    <name evidence="1" type="ORF">HK099_006782</name>
</gene>
<dbReference type="SUPFAM" id="SSF50044">
    <property type="entry name" value="SH3-domain"/>
    <property type="match status" value="1"/>
</dbReference>
<evidence type="ECO:0000313" key="1">
    <source>
        <dbReference type="EMBL" id="KAJ3214614.1"/>
    </source>
</evidence>
<evidence type="ECO:0000313" key="2">
    <source>
        <dbReference type="Proteomes" id="UP001211065"/>
    </source>
</evidence>
<protein>
    <recommendedName>
        <fullName evidence="3">SH3 domain-containing protein</fullName>
    </recommendedName>
</protein>
<organism evidence="1 2">
    <name type="scientific">Clydaea vesicula</name>
    <dbReference type="NCBI Taxonomy" id="447962"/>
    <lineage>
        <taxon>Eukaryota</taxon>
        <taxon>Fungi</taxon>
        <taxon>Fungi incertae sedis</taxon>
        <taxon>Chytridiomycota</taxon>
        <taxon>Chytridiomycota incertae sedis</taxon>
        <taxon>Chytridiomycetes</taxon>
        <taxon>Lobulomycetales</taxon>
        <taxon>Lobulomycetaceae</taxon>
        <taxon>Clydaea</taxon>
    </lineage>
</organism>
<dbReference type="InterPro" id="IPR036028">
    <property type="entry name" value="SH3-like_dom_sf"/>
</dbReference>
<keyword evidence="2" id="KW-1185">Reference proteome</keyword>
<reference evidence="1" key="1">
    <citation type="submission" date="2020-05" db="EMBL/GenBank/DDBJ databases">
        <title>Phylogenomic resolution of chytrid fungi.</title>
        <authorList>
            <person name="Stajich J.E."/>
            <person name="Amses K."/>
            <person name="Simmons R."/>
            <person name="Seto K."/>
            <person name="Myers J."/>
            <person name="Bonds A."/>
            <person name="Quandt C.A."/>
            <person name="Barry K."/>
            <person name="Liu P."/>
            <person name="Grigoriev I."/>
            <person name="Longcore J.E."/>
            <person name="James T.Y."/>
        </authorList>
    </citation>
    <scope>NUCLEOTIDE SEQUENCE</scope>
    <source>
        <strain evidence="1">JEL0476</strain>
    </source>
</reference>
<name>A0AAD5U236_9FUNG</name>
<dbReference type="Proteomes" id="UP001211065">
    <property type="component" value="Unassembled WGS sequence"/>
</dbReference>
<dbReference type="AlphaFoldDB" id="A0AAD5U236"/>
<accession>A0AAD5U236</accession>
<proteinExistence type="predicted"/>
<comment type="caution">
    <text evidence="1">The sequence shown here is derived from an EMBL/GenBank/DDBJ whole genome shotgun (WGS) entry which is preliminary data.</text>
</comment>
<dbReference type="Gene3D" id="2.30.30.40">
    <property type="entry name" value="SH3 Domains"/>
    <property type="match status" value="1"/>
</dbReference>
<dbReference type="EMBL" id="JADGJW010000605">
    <property type="protein sequence ID" value="KAJ3214614.1"/>
    <property type="molecule type" value="Genomic_DNA"/>
</dbReference>
<evidence type="ECO:0008006" key="3">
    <source>
        <dbReference type="Google" id="ProtNLM"/>
    </source>
</evidence>